<protein>
    <recommendedName>
        <fullName evidence="3">Transcriptional regulator</fullName>
    </recommendedName>
</protein>
<comment type="caution">
    <text evidence="1">The sequence shown here is derived from an EMBL/GenBank/DDBJ whole genome shotgun (WGS) entry which is preliminary data.</text>
</comment>
<dbReference type="STRING" id="1637975.AN957_21990"/>
<evidence type="ECO:0000313" key="2">
    <source>
        <dbReference type="Proteomes" id="UP000050996"/>
    </source>
</evidence>
<sequence>MNAQHFKELINSVCKTTNFPKYKVAIFMGIAIQTINKWECEGVPVRIKPYVMSVLRKVLFAKKSEIHKIK</sequence>
<dbReference type="EMBL" id="LJIX01000006">
    <property type="protein sequence ID" value="KQL20987.1"/>
    <property type="molecule type" value="Genomic_DNA"/>
</dbReference>
<evidence type="ECO:0008006" key="3">
    <source>
        <dbReference type="Google" id="ProtNLM"/>
    </source>
</evidence>
<proteinExistence type="predicted"/>
<organism evidence="1 2">
    <name type="scientific">Cytobacillus solani</name>
    <dbReference type="NCBI Taxonomy" id="1637975"/>
    <lineage>
        <taxon>Bacteria</taxon>
        <taxon>Bacillati</taxon>
        <taxon>Bacillota</taxon>
        <taxon>Bacilli</taxon>
        <taxon>Bacillales</taxon>
        <taxon>Bacillaceae</taxon>
        <taxon>Cytobacillus</taxon>
    </lineage>
</organism>
<evidence type="ECO:0000313" key="1">
    <source>
        <dbReference type="EMBL" id="KQL20987.1"/>
    </source>
</evidence>
<dbReference type="AlphaFoldDB" id="A0A0Q3VIU6"/>
<dbReference type="PATRIC" id="fig|1637975.4.peg.4366"/>
<keyword evidence="2" id="KW-1185">Reference proteome</keyword>
<dbReference type="Proteomes" id="UP000050996">
    <property type="component" value="Unassembled WGS sequence"/>
</dbReference>
<gene>
    <name evidence="1" type="ORF">AN957_21990</name>
</gene>
<reference evidence="1 2" key="1">
    <citation type="submission" date="2015-09" db="EMBL/GenBank/DDBJ databases">
        <title>Genome sequencing project for genomic taxonomy and phylogenomics of Bacillus-like bacteria.</title>
        <authorList>
            <person name="Liu B."/>
            <person name="Wang J."/>
            <person name="Zhu Y."/>
            <person name="Liu G."/>
            <person name="Chen Q."/>
            <person name="Chen Z."/>
            <person name="Lan J."/>
            <person name="Che J."/>
            <person name="Ge C."/>
            <person name="Shi H."/>
            <person name="Pan Z."/>
            <person name="Liu X."/>
        </authorList>
    </citation>
    <scope>NUCLEOTIDE SEQUENCE [LARGE SCALE GENOMIC DNA]</scope>
    <source>
        <strain evidence="1 2">FJAT-18043</strain>
    </source>
</reference>
<name>A0A0Q3VIU6_9BACI</name>
<accession>A0A0Q3VIU6</accession>